<evidence type="ECO:0000313" key="1">
    <source>
        <dbReference type="EMBL" id="KJE28050.1"/>
    </source>
</evidence>
<evidence type="ECO:0008006" key="3">
    <source>
        <dbReference type="Google" id="ProtNLM"/>
    </source>
</evidence>
<accession>A0A0D8BV82</accession>
<proteinExistence type="predicted"/>
<dbReference type="PATRIC" id="fig|1462.6.peg.1885"/>
<gene>
    <name evidence="1" type="ORF">LG52_1668</name>
</gene>
<dbReference type="OrthoDB" id="2734401at2"/>
<dbReference type="RefSeq" id="WP_044731584.1">
    <property type="nucleotide sequence ID" value="NZ_JYBP01000003.1"/>
</dbReference>
<evidence type="ECO:0000313" key="2">
    <source>
        <dbReference type="Proteomes" id="UP000032522"/>
    </source>
</evidence>
<sequence length="160" mass="18547">MQFYYGPHMPLRVLDEIEFWKHQEEEHTVVIRELVSGLEAPYVEALKKWEEALSAAHQHAVRYIESVVRAGHYVPEQLHQQVLHFVSYCLEQSLQFIELCRQIKTRSKAVSENPTAKVVLDHIIRESEYFVGIAQLLLYGTYSTSAASRTDLSAPLYDEK</sequence>
<protein>
    <recommendedName>
        <fullName evidence="3">DUF2935 domain-containing protein</fullName>
    </recommendedName>
</protein>
<dbReference type="Pfam" id="PF11155">
    <property type="entry name" value="DUF2935"/>
    <property type="match status" value="1"/>
</dbReference>
<dbReference type="EMBL" id="JYBP01000003">
    <property type="protein sequence ID" value="KJE28050.1"/>
    <property type="molecule type" value="Genomic_DNA"/>
</dbReference>
<dbReference type="AlphaFoldDB" id="A0A0D8BV82"/>
<reference evidence="1 2" key="1">
    <citation type="submission" date="2015-01" db="EMBL/GenBank/DDBJ databases">
        <authorList>
            <person name="Filippidou S."/>
            <person name="Jeanneret N."/>
            <person name="Russel-Delif L."/>
            <person name="Junier T."/>
            <person name="Wunderlin T."/>
            <person name="Molina V."/>
            <person name="Johnson S.L."/>
            <person name="Davenport K.W."/>
            <person name="Chain P.S."/>
            <person name="Dorador C."/>
            <person name="Junier P."/>
        </authorList>
    </citation>
    <scope>NUCLEOTIDE SEQUENCE [LARGE SCALE GENOMIC DNA]</scope>
    <source>
        <strain evidence="1 2">Et7/4</strain>
    </source>
</reference>
<organism evidence="1 2">
    <name type="scientific">Geobacillus kaustophilus</name>
    <dbReference type="NCBI Taxonomy" id="1462"/>
    <lineage>
        <taxon>Bacteria</taxon>
        <taxon>Bacillati</taxon>
        <taxon>Bacillota</taxon>
        <taxon>Bacilli</taxon>
        <taxon>Bacillales</taxon>
        <taxon>Anoxybacillaceae</taxon>
        <taxon>Geobacillus</taxon>
        <taxon>Geobacillus thermoleovorans group</taxon>
    </lineage>
</organism>
<dbReference type="InterPro" id="IPR021328">
    <property type="entry name" value="CotB-like"/>
</dbReference>
<comment type="caution">
    <text evidence="1">The sequence shown here is derived from an EMBL/GenBank/DDBJ whole genome shotgun (WGS) entry which is preliminary data.</text>
</comment>
<dbReference type="Proteomes" id="UP000032522">
    <property type="component" value="Unassembled WGS sequence"/>
</dbReference>
<name>A0A0D8BV82_GEOKU</name>
<dbReference type="SUPFAM" id="SSF158430">
    <property type="entry name" value="Bacillus cereus metalloprotein-like"/>
    <property type="match status" value="1"/>
</dbReference>
<dbReference type="Gene3D" id="1.20.1260.120">
    <property type="entry name" value="Protein of unknown function DUF2935"/>
    <property type="match status" value="1"/>
</dbReference>